<dbReference type="GO" id="GO:0007051">
    <property type="term" value="P:spindle organization"/>
    <property type="evidence" value="ECO:0007669"/>
    <property type="project" value="TreeGrafter"/>
</dbReference>
<keyword evidence="6" id="KW-1185">Reference proteome</keyword>
<dbReference type="Pfam" id="PF00612">
    <property type="entry name" value="IQ"/>
    <property type="match status" value="1"/>
</dbReference>
<dbReference type="GO" id="GO:0000278">
    <property type="term" value="P:mitotic cell cycle"/>
    <property type="evidence" value="ECO:0007669"/>
    <property type="project" value="TreeGrafter"/>
</dbReference>
<feature type="non-terminal residue" evidence="5">
    <location>
        <position position="242"/>
    </location>
</feature>
<reference evidence="6" key="1">
    <citation type="journal article" date="2023" name="Commun. Biol.">
        <title>Genome analysis of Parmales, the sister group of diatoms, reveals the evolutionary specialization of diatoms from phago-mixotrophs to photoautotrophs.</title>
        <authorList>
            <person name="Ban H."/>
            <person name="Sato S."/>
            <person name="Yoshikawa S."/>
            <person name="Yamada K."/>
            <person name="Nakamura Y."/>
            <person name="Ichinomiya M."/>
            <person name="Sato N."/>
            <person name="Blanc-Mathieu R."/>
            <person name="Endo H."/>
            <person name="Kuwata A."/>
            <person name="Ogata H."/>
        </authorList>
    </citation>
    <scope>NUCLEOTIDE SEQUENCE [LARGE SCALE GENOMIC DNA]</scope>
</reference>
<protein>
    <submittedName>
        <fullName evidence="5">Uncharacterized protein</fullName>
    </submittedName>
</protein>
<dbReference type="SUPFAM" id="SSF52540">
    <property type="entry name" value="P-loop containing nucleoside triphosphate hydrolases"/>
    <property type="match status" value="1"/>
</dbReference>
<dbReference type="GO" id="GO:0000922">
    <property type="term" value="C:spindle pole"/>
    <property type="evidence" value="ECO:0007669"/>
    <property type="project" value="TreeGrafter"/>
</dbReference>
<evidence type="ECO:0000313" key="6">
    <source>
        <dbReference type="Proteomes" id="UP001165065"/>
    </source>
</evidence>
<organism evidence="5 6">
    <name type="scientific">Triparma columacea</name>
    <dbReference type="NCBI Taxonomy" id="722753"/>
    <lineage>
        <taxon>Eukaryota</taxon>
        <taxon>Sar</taxon>
        <taxon>Stramenopiles</taxon>
        <taxon>Ochrophyta</taxon>
        <taxon>Bolidophyceae</taxon>
        <taxon>Parmales</taxon>
        <taxon>Triparmaceae</taxon>
        <taxon>Triparma</taxon>
    </lineage>
</organism>
<evidence type="ECO:0000313" key="5">
    <source>
        <dbReference type="EMBL" id="GMI45750.1"/>
    </source>
</evidence>
<accession>A0A9W7GKZ6</accession>
<evidence type="ECO:0000256" key="1">
    <source>
        <dbReference type="ARBA" id="ARBA00004496"/>
    </source>
</evidence>
<comment type="subcellular location">
    <subcellularLocation>
        <location evidence="1">Cytoplasm</location>
    </subcellularLocation>
</comment>
<dbReference type="SMART" id="SM00015">
    <property type="entry name" value="IQ"/>
    <property type="match status" value="3"/>
</dbReference>
<feature type="non-terminal residue" evidence="5">
    <location>
        <position position="1"/>
    </location>
</feature>
<keyword evidence="3" id="KW-0677">Repeat</keyword>
<dbReference type="PROSITE" id="PS50096">
    <property type="entry name" value="IQ"/>
    <property type="match status" value="1"/>
</dbReference>
<dbReference type="Proteomes" id="UP001165065">
    <property type="component" value="Unassembled WGS sequence"/>
</dbReference>
<dbReference type="PANTHER" id="PTHR22706:SF1">
    <property type="entry name" value="ASSEMBLY FACTOR FOR SPINDLE MICROTUBULES"/>
    <property type="match status" value="1"/>
</dbReference>
<dbReference type="InterPro" id="IPR051185">
    <property type="entry name" value="ASPM"/>
</dbReference>
<dbReference type="InterPro" id="IPR027417">
    <property type="entry name" value="P-loop_NTPase"/>
</dbReference>
<evidence type="ECO:0000256" key="4">
    <source>
        <dbReference type="ARBA" id="ARBA00022860"/>
    </source>
</evidence>
<dbReference type="Gene3D" id="1.20.5.190">
    <property type="match status" value="1"/>
</dbReference>
<dbReference type="GO" id="GO:0005737">
    <property type="term" value="C:cytoplasm"/>
    <property type="evidence" value="ECO:0007669"/>
    <property type="project" value="UniProtKB-SubCell"/>
</dbReference>
<evidence type="ECO:0000256" key="3">
    <source>
        <dbReference type="ARBA" id="ARBA00022737"/>
    </source>
</evidence>
<comment type="caution">
    <text evidence="5">The sequence shown here is derived from an EMBL/GenBank/DDBJ whole genome shotgun (WGS) entry which is preliminary data.</text>
</comment>
<keyword evidence="2" id="KW-0963">Cytoplasm</keyword>
<dbReference type="GO" id="GO:0051295">
    <property type="term" value="P:establishment of meiotic spindle localization"/>
    <property type="evidence" value="ECO:0007669"/>
    <property type="project" value="TreeGrafter"/>
</dbReference>
<evidence type="ECO:0000256" key="2">
    <source>
        <dbReference type="ARBA" id="ARBA00022490"/>
    </source>
</evidence>
<gene>
    <name evidence="5" type="ORF">TrCOL_g10936</name>
</gene>
<proteinExistence type="predicted"/>
<dbReference type="InterPro" id="IPR000048">
    <property type="entry name" value="IQ_motif_EF-hand-BS"/>
</dbReference>
<name>A0A9W7GKZ6_9STRA</name>
<sequence length="242" mass="28650">ELKEICASIINKFGRTVLAKTWVARIRKERAAAELIQRLWRGRDGKKRFGAMKQRAWDNEIKVTTYRARKIRELKREVFFRIIAENKVKKGLLRLNRSLLLITFKYGLKKYAHFAKINRDKEYKRRNDLANTIQSWWRGYLGRQSFLHTVKLHNTTIFLQACVRRNLARTRIYIIRINNHNAIEIQCAWRVFVAKNVLHALKVADFLKAADENNYDRMLENWCGEETDEDGNNALHRAAVHG</sequence>
<dbReference type="PANTHER" id="PTHR22706">
    <property type="entry name" value="ASSEMBLY FACTOR FOR SPINDLE MICROTUBULES"/>
    <property type="match status" value="1"/>
</dbReference>
<dbReference type="AlphaFoldDB" id="A0A9W7GKZ6"/>
<dbReference type="CDD" id="cd23767">
    <property type="entry name" value="IQCD"/>
    <property type="match status" value="1"/>
</dbReference>
<dbReference type="GO" id="GO:0005516">
    <property type="term" value="F:calmodulin binding"/>
    <property type="evidence" value="ECO:0007669"/>
    <property type="project" value="UniProtKB-KW"/>
</dbReference>
<keyword evidence="4" id="KW-0112">Calmodulin-binding</keyword>
<dbReference type="EMBL" id="BRYA01001632">
    <property type="protein sequence ID" value="GMI45750.1"/>
    <property type="molecule type" value="Genomic_DNA"/>
</dbReference>